<keyword evidence="2" id="KW-1185">Reference proteome</keyword>
<accession>A0A284QS52</accession>
<name>A0A284QS52_ARMOS</name>
<dbReference type="OrthoDB" id="10554921at2759"/>
<dbReference type="Proteomes" id="UP000219338">
    <property type="component" value="Unassembled WGS sequence"/>
</dbReference>
<organism evidence="1 2">
    <name type="scientific">Armillaria ostoyae</name>
    <name type="common">Armillaria root rot fungus</name>
    <dbReference type="NCBI Taxonomy" id="47428"/>
    <lineage>
        <taxon>Eukaryota</taxon>
        <taxon>Fungi</taxon>
        <taxon>Dikarya</taxon>
        <taxon>Basidiomycota</taxon>
        <taxon>Agaricomycotina</taxon>
        <taxon>Agaricomycetes</taxon>
        <taxon>Agaricomycetidae</taxon>
        <taxon>Agaricales</taxon>
        <taxon>Marasmiineae</taxon>
        <taxon>Physalacriaceae</taxon>
        <taxon>Armillaria</taxon>
    </lineage>
</organism>
<gene>
    <name evidence="1" type="ORF">ARMOST_02587</name>
</gene>
<protein>
    <submittedName>
        <fullName evidence="1">Uncharacterized protein</fullName>
    </submittedName>
</protein>
<dbReference type="EMBL" id="FUEG01000002">
    <property type="protein sequence ID" value="SJK99295.1"/>
    <property type="molecule type" value="Genomic_DNA"/>
</dbReference>
<dbReference type="AlphaFoldDB" id="A0A284QS52"/>
<evidence type="ECO:0000313" key="1">
    <source>
        <dbReference type="EMBL" id="SJK99295.1"/>
    </source>
</evidence>
<sequence>MAATSCITSITYKGSLRWTVRAKQGPLFASALLISVHFQKGLENDLQDLVPPVKTMVATLSVYPFTKSLRRRGRLRLDDVVNFVSLALETGQVEWIQICADVGATVLISATLPT</sequence>
<reference evidence="2" key="1">
    <citation type="journal article" date="2017" name="Nat. Ecol. Evol.">
        <title>Genome expansion and lineage-specific genetic innovations in the forest pathogenic fungi Armillaria.</title>
        <authorList>
            <person name="Sipos G."/>
            <person name="Prasanna A.N."/>
            <person name="Walter M.C."/>
            <person name="O'Connor E."/>
            <person name="Balint B."/>
            <person name="Krizsan K."/>
            <person name="Kiss B."/>
            <person name="Hess J."/>
            <person name="Varga T."/>
            <person name="Slot J."/>
            <person name="Riley R."/>
            <person name="Boka B."/>
            <person name="Rigling D."/>
            <person name="Barry K."/>
            <person name="Lee J."/>
            <person name="Mihaltcheva S."/>
            <person name="LaButti K."/>
            <person name="Lipzen A."/>
            <person name="Waldron R."/>
            <person name="Moloney N.M."/>
            <person name="Sperisen C."/>
            <person name="Kredics L."/>
            <person name="Vagvoelgyi C."/>
            <person name="Patrignani A."/>
            <person name="Fitzpatrick D."/>
            <person name="Nagy I."/>
            <person name="Doyle S."/>
            <person name="Anderson J.B."/>
            <person name="Grigoriev I.V."/>
            <person name="Gueldener U."/>
            <person name="Muensterkoetter M."/>
            <person name="Nagy L.G."/>
        </authorList>
    </citation>
    <scope>NUCLEOTIDE SEQUENCE [LARGE SCALE GENOMIC DNA]</scope>
    <source>
        <strain evidence="2">C18/9</strain>
    </source>
</reference>
<proteinExistence type="predicted"/>
<evidence type="ECO:0000313" key="2">
    <source>
        <dbReference type="Proteomes" id="UP000219338"/>
    </source>
</evidence>